<dbReference type="CDD" id="cd00082">
    <property type="entry name" value="HisKA"/>
    <property type="match status" value="1"/>
</dbReference>
<dbReference type="InterPro" id="IPR001610">
    <property type="entry name" value="PAC"/>
</dbReference>
<comment type="caution">
    <text evidence="16">The sequence shown here is derived from an EMBL/GenBank/DDBJ whole genome shotgun (WGS) entry which is preliminary data.</text>
</comment>
<keyword evidence="17" id="KW-1185">Reference proteome</keyword>
<evidence type="ECO:0000256" key="9">
    <source>
        <dbReference type="ARBA" id="ARBA00022840"/>
    </source>
</evidence>
<dbReference type="PROSITE" id="PS50109">
    <property type="entry name" value="HIS_KIN"/>
    <property type="match status" value="1"/>
</dbReference>
<feature type="coiled-coil region" evidence="13">
    <location>
        <begin position="302"/>
        <end position="389"/>
    </location>
</feature>
<evidence type="ECO:0000256" key="2">
    <source>
        <dbReference type="ARBA" id="ARBA00004141"/>
    </source>
</evidence>
<protein>
    <recommendedName>
        <fullName evidence="3">histidine kinase</fullName>
        <ecNumber evidence="3">2.7.13.3</ecNumber>
    </recommendedName>
</protein>
<dbReference type="Gene3D" id="2.10.70.100">
    <property type="match status" value="1"/>
</dbReference>
<evidence type="ECO:0000256" key="13">
    <source>
        <dbReference type="SAM" id="Coils"/>
    </source>
</evidence>
<dbReference type="InterPro" id="IPR036097">
    <property type="entry name" value="HisK_dim/P_sf"/>
</dbReference>
<evidence type="ECO:0000256" key="1">
    <source>
        <dbReference type="ARBA" id="ARBA00000085"/>
    </source>
</evidence>
<dbReference type="SMART" id="SM00387">
    <property type="entry name" value="HATPase_c"/>
    <property type="match status" value="1"/>
</dbReference>
<dbReference type="InterPro" id="IPR050351">
    <property type="entry name" value="BphY/WalK/GraS-like"/>
</dbReference>
<keyword evidence="6" id="KW-0812">Transmembrane</keyword>
<dbReference type="Proteomes" id="UP001258315">
    <property type="component" value="Unassembled WGS sequence"/>
</dbReference>
<dbReference type="SMART" id="SM00086">
    <property type="entry name" value="PAC"/>
    <property type="match status" value="4"/>
</dbReference>
<reference evidence="17" key="1">
    <citation type="submission" date="2023-07" db="EMBL/GenBank/DDBJ databases">
        <title>Functional and genomic diversity of the sorghum phyllosphere microbiome.</title>
        <authorList>
            <person name="Shade A."/>
        </authorList>
    </citation>
    <scope>NUCLEOTIDE SEQUENCE [LARGE SCALE GENOMIC DNA]</scope>
    <source>
        <strain evidence="17">SORGH_AS_0422</strain>
    </source>
</reference>
<evidence type="ECO:0000313" key="17">
    <source>
        <dbReference type="Proteomes" id="UP001258315"/>
    </source>
</evidence>
<evidence type="ECO:0000256" key="6">
    <source>
        <dbReference type="ARBA" id="ARBA00022692"/>
    </source>
</evidence>
<dbReference type="SUPFAM" id="SSF55785">
    <property type="entry name" value="PYP-like sensor domain (PAS domain)"/>
    <property type="match status" value="5"/>
</dbReference>
<name>A0ABU3H028_9SPHI</name>
<keyword evidence="5" id="KW-0808">Transferase</keyword>
<dbReference type="Pfam" id="PF02518">
    <property type="entry name" value="HATPase_c"/>
    <property type="match status" value="1"/>
</dbReference>
<dbReference type="Gene3D" id="3.30.565.10">
    <property type="entry name" value="Histidine kinase-like ATPase, C-terminal domain"/>
    <property type="match status" value="1"/>
</dbReference>
<keyword evidence="12" id="KW-0472">Membrane</keyword>
<dbReference type="SUPFAM" id="SSF55874">
    <property type="entry name" value="ATPase domain of HSP90 chaperone/DNA topoisomerase II/histidine kinase"/>
    <property type="match status" value="1"/>
</dbReference>
<dbReference type="PANTHER" id="PTHR42878">
    <property type="entry name" value="TWO-COMPONENT HISTIDINE KINASE"/>
    <property type="match status" value="1"/>
</dbReference>
<evidence type="ECO:0000259" key="15">
    <source>
        <dbReference type="PROSITE" id="PS50113"/>
    </source>
</evidence>
<feature type="domain" description="PAC" evidence="15">
    <location>
        <begin position="477"/>
        <end position="532"/>
    </location>
</feature>
<evidence type="ECO:0000313" key="16">
    <source>
        <dbReference type="EMBL" id="MDT3405369.1"/>
    </source>
</evidence>
<dbReference type="InterPro" id="IPR000014">
    <property type="entry name" value="PAS"/>
</dbReference>
<dbReference type="InterPro" id="IPR005467">
    <property type="entry name" value="His_kinase_dom"/>
</dbReference>
<dbReference type="InterPro" id="IPR036890">
    <property type="entry name" value="HATPase_C_sf"/>
</dbReference>
<gene>
    <name evidence="16" type="ORF">QE417_004441</name>
</gene>
<dbReference type="PRINTS" id="PR00344">
    <property type="entry name" value="BCTRLSENSOR"/>
</dbReference>
<dbReference type="PANTHER" id="PTHR42878:SF7">
    <property type="entry name" value="SENSOR HISTIDINE KINASE GLRK"/>
    <property type="match status" value="1"/>
</dbReference>
<dbReference type="SUPFAM" id="SSF47384">
    <property type="entry name" value="Homodimeric domain of signal transducing histidine kinase"/>
    <property type="match status" value="1"/>
</dbReference>
<evidence type="ECO:0000256" key="7">
    <source>
        <dbReference type="ARBA" id="ARBA00022741"/>
    </source>
</evidence>
<keyword evidence="11" id="KW-0902">Two-component regulatory system</keyword>
<sequence length="1052" mass="117468">MKTNSNPALPPVALRVFETLPTCCMVLSPALYILTASDDYLKLTGKSREEITGKYLFDIFPKVPEWANGAEGDIAASLEKVLATGIAHRMPVARFDVPDHSNSSNLKETHWDTVHKPVLDADGNIVYIIHETRNVSAQVIDNNILRVSVDQERNKKIYAENLSHQMEMLFHSVPAQIAIISGPDMVYSYINPQYQRELFPNREVMGMPLLAAVPEIADKPIWHTLKNVYSTGEPYINTEICVPLASENGGQLSDHYFNVVYQPLRNEHGEVNAILSFKYDVTEHVTARKMLEISAQEAGLLNARLQQAFEKLQAGNEELTAANEEMAATNEELKQAQDELALLNENLEEKVRERTNKLLESEREQQALNEELTAMNEELSATNEELSISQRSLQEIVNQLGISEQKIRSLVESAPFPIAVYTGREMCIEMVNQALIDTWNRGSDLIGRTYSEVLPELAGTGVYEALAEVYRTGVAYHARNNQVDLMIDGALKPFYFNYDFTPLFDDKGNVYGVMNTAADVTDLVTAKLQAEQSQKSLFNIIMRSPVSKGILMGPDHIVDVANDRIIELWGKPRQALMKKPIFDGLPEAKGQGIEELLKRVYTTGETIEANERPVKLLRNNRLETLYLNFVYQPYRDAYNNIIGVIVNAIDLTAQVKAREEVQQLNEELAATNEELQSANDQQTVINENLAMLNAALKISQDDLQLAVEAAGLGTWDLNPQTGKLAGNEITKSWFGFDPDEDIELSKAIAAIAEPERAAVAKSIEDAVSYASGGNYDIHYTILNPLDERPRVVRAKGKAIFDDRHRATRLSGVLFDVTEQKKDEQRKNDFIGITSHELKTPLTSLKALIQVTAIKLKNSGDPFLQDAITKSGLQVKKMEAMINSFLNVSRLESGKMVLEKSLFDLSELLGDVIGEAELTMSGSRIRFEKCGQVMLEADKDKIESVITNLINNAVKYSPKGTPISVHCEHIADKVRVSVQDQGLGINEEDQKRIFDRYYRVESMLAKHISGFGIGLYLSSEIIQLHGGLIAVKSEVGKGSTFWFELPDVASFKQ</sequence>
<comment type="catalytic activity">
    <reaction evidence="1">
        <text>ATP + protein L-histidine = ADP + protein N-phospho-L-histidine.</text>
        <dbReference type="EC" id="2.7.13.3"/>
    </reaction>
</comment>
<dbReference type="InterPro" id="IPR003661">
    <property type="entry name" value="HisK_dim/P_dom"/>
</dbReference>
<dbReference type="Gene3D" id="3.30.450.20">
    <property type="entry name" value="PAS domain"/>
    <property type="match status" value="5"/>
</dbReference>
<dbReference type="SMART" id="SM00388">
    <property type="entry name" value="HisKA"/>
    <property type="match status" value="1"/>
</dbReference>
<keyword evidence="10" id="KW-1133">Transmembrane helix</keyword>
<keyword evidence="9" id="KW-0067">ATP-binding</keyword>
<keyword evidence="8 16" id="KW-0418">Kinase</keyword>
<feature type="domain" description="Histidine kinase" evidence="14">
    <location>
        <begin position="832"/>
        <end position="1048"/>
    </location>
</feature>
<dbReference type="CDD" id="cd00130">
    <property type="entry name" value="PAS"/>
    <property type="match status" value="2"/>
</dbReference>
<evidence type="ECO:0000256" key="3">
    <source>
        <dbReference type="ARBA" id="ARBA00012438"/>
    </source>
</evidence>
<keyword evidence="13" id="KW-0175">Coiled coil</keyword>
<feature type="domain" description="PAC" evidence="15">
    <location>
        <begin position="775"/>
        <end position="828"/>
    </location>
</feature>
<dbReference type="InterPro" id="IPR035965">
    <property type="entry name" value="PAS-like_dom_sf"/>
</dbReference>
<comment type="subcellular location">
    <subcellularLocation>
        <location evidence="2">Membrane</location>
        <topology evidence="2">Multi-pass membrane protein</topology>
    </subcellularLocation>
</comment>
<accession>A0ABU3H028</accession>
<keyword evidence="4" id="KW-0597">Phosphoprotein</keyword>
<dbReference type="Pfam" id="PF08448">
    <property type="entry name" value="PAS_4"/>
    <property type="match status" value="4"/>
</dbReference>
<evidence type="ECO:0000256" key="11">
    <source>
        <dbReference type="ARBA" id="ARBA00023012"/>
    </source>
</evidence>
<dbReference type="GO" id="GO:0016301">
    <property type="term" value="F:kinase activity"/>
    <property type="evidence" value="ECO:0007669"/>
    <property type="project" value="UniProtKB-KW"/>
</dbReference>
<evidence type="ECO:0000256" key="10">
    <source>
        <dbReference type="ARBA" id="ARBA00022989"/>
    </source>
</evidence>
<evidence type="ECO:0000256" key="5">
    <source>
        <dbReference type="ARBA" id="ARBA00022679"/>
    </source>
</evidence>
<proteinExistence type="predicted"/>
<dbReference type="Gene3D" id="1.10.287.130">
    <property type="match status" value="1"/>
</dbReference>
<dbReference type="PROSITE" id="PS50113">
    <property type="entry name" value="PAC"/>
    <property type="match status" value="3"/>
</dbReference>
<dbReference type="SMART" id="SM00091">
    <property type="entry name" value="PAS"/>
    <property type="match status" value="5"/>
</dbReference>
<organism evidence="16 17">
    <name type="scientific">Mucilaginibacter terrae</name>
    <dbReference type="NCBI Taxonomy" id="1955052"/>
    <lineage>
        <taxon>Bacteria</taxon>
        <taxon>Pseudomonadati</taxon>
        <taxon>Bacteroidota</taxon>
        <taxon>Sphingobacteriia</taxon>
        <taxon>Sphingobacteriales</taxon>
        <taxon>Sphingobacteriaceae</taxon>
        <taxon>Mucilaginibacter</taxon>
    </lineage>
</organism>
<evidence type="ECO:0000256" key="8">
    <source>
        <dbReference type="ARBA" id="ARBA00022777"/>
    </source>
</evidence>
<feature type="coiled-coil region" evidence="13">
    <location>
        <begin position="654"/>
        <end position="681"/>
    </location>
</feature>
<keyword evidence="7" id="KW-0547">Nucleotide-binding</keyword>
<evidence type="ECO:0000259" key="14">
    <source>
        <dbReference type="PROSITE" id="PS50109"/>
    </source>
</evidence>
<dbReference type="EC" id="2.7.13.3" evidence="3"/>
<evidence type="ECO:0000256" key="4">
    <source>
        <dbReference type="ARBA" id="ARBA00022553"/>
    </source>
</evidence>
<dbReference type="EMBL" id="JAVLVU010000001">
    <property type="protein sequence ID" value="MDT3405369.1"/>
    <property type="molecule type" value="Genomic_DNA"/>
</dbReference>
<dbReference type="InterPro" id="IPR004358">
    <property type="entry name" value="Sig_transdc_His_kin-like_C"/>
</dbReference>
<dbReference type="InterPro" id="IPR000700">
    <property type="entry name" value="PAS-assoc_C"/>
</dbReference>
<dbReference type="RefSeq" id="WP_311953850.1">
    <property type="nucleotide sequence ID" value="NZ_JAVLVU010000001.1"/>
</dbReference>
<dbReference type="InterPro" id="IPR003594">
    <property type="entry name" value="HATPase_dom"/>
</dbReference>
<dbReference type="InterPro" id="IPR013656">
    <property type="entry name" value="PAS_4"/>
</dbReference>
<feature type="domain" description="PAC" evidence="15">
    <location>
        <begin position="610"/>
        <end position="663"/>
    </location>
</feature>
<dbReference type="Pfam" id="PF00512">
    <property type="entry name" value="HisKA"/>
    <property type="match status" value="1"/>
</dbReference>
<evidence type="ECO:0000256" key="12">
    <source>
        <dbReference type="ARBA" id="ARBA00023136"/>
    </source>
</evidence>